<dbReference type="GO" id="GO:0000160">
    <property type="term" value="P:phosphorelay signal transduction system"/>
    <property type="evidence" value="ECO:0007669"/>
    <property type="project" value="InterPro"/>
</dbReference>
<dbReference type="GO" id="GO:0003677">
    <property type="term" value="F:DNA binding"/>
    <property type="evidence" value="ECO:0007669"/>
    <property type="project" value="UniProtKB-KW"/>
</dbReference>
<keyword evidence="3" id="KW-0804">Transcription</keyword>
<dbReference type="SMART" id="SM00421">
    <property type="entry name" value="HTH_LUXR"/>
    <property type="match status" value="1"/>
</dbReference>
<feature type="modified residue" description="4-aspartylphosphate" evidence="4">
    <location>
        <position position="71"/>
    </location>
</feature>
<dbReference type="InterPro" id="IPR016032">
    <property type="entry name" value="Sig_transdc_resp-reg_C-effctor"/>
</dbReference>
<protein>
    <submittedName>
        <fullName evidence="7">DNA-binding response regulator</fullName>
    </submittedName>
</protein>
<dbReference type="CDD" id="cd06170">
    <property type="entry name" value="LuxR_C_like"/>
    <property type="match status" value="1"/>
</dbReference>
<dbReference type="Gene3D" id="3.40.50.2300">
    <property type="match status" value="1"/>
</dbReference>
<dbReference type="InterPro" id="IPR000792">
    <property type="entry name" value="Tscrpt_reg_LuxR_C"/>
</dbReference>
<dbReference type="InterPro" id="IPR011006">
    <property type="entry name" value="CheY-like_superfamily"/>
</dbReference>
<evidence type="ECO:0000256" key="4">
    <source>
        <dbReference type="PROSITE-ProRule" id="PRU00169"/>
    </source>
</evidence>
<dbReference type="PROSITE" id="PS50110">
    <property type="entry name" value="RESPONSE_REGULATORY"/>
    <property type="match status" value="1"/>
</dbReference>
<evidence type="ECO:0000259" key="6">
    <source>
        <dbReference type="PROSITE" id="PS50110"/>
    </source>
</evidence>
<dbReference type="SUPFAM" id="SSF52172">
    <property type="entry name" value="CheY-like"/>
    <property type="match status" value="1"/>
</dbReference>
<dbReference type="SUPFAM" id="SSF46894">
    <property type="entry name" value="C-terminal effector domain of the bipartite response regulators"/>
    <property type="match status" value="1"/>
</dbReference>
<dbReference type="AlphaFoldDB" id="A0A365H1Z1"/>
<evidence type="ECO:0000256" key="2">
    <source>
        <dbReference type="ARBA" id="ARBA00023125"/>
    </source>
</evidence>
<dbReference type="PROSITE" id="PS50043">
    <property type="entry name" value="HTH_LUXR_2"/>
    <property type="match status" value="1"/>
</dbReference>
<dbReference type="InterPro" id="IPR001789">
    <property type="entry name" value="Sig_transdc_resp-reg_receiver"/>
</dbReference>
<evidence type="ECO:0000256" key="3">
    <source>
        <dbReference type="ARBA" id="ARBA00023163"/>
    </source>
</evidence>
<accession>A0A365H1Z1</accession>
<feature type="domain" description="Response regulatory" evidence="6">
    <location>
        <begin position="20"/>
        <end position="133"/>
    </location>
</feature>
<evidence type="ECO:0000256" key="1">
    <source>
        <dbReference type="ARBA" id="ARBA00023015"/>
    </source>
</evidence>
<comment type="caution">
    <text evidence="7">The sequence shown here is derived from an EMBL/GenBank/DDBJ whole genome shotgun (WGS) entry which is preliminary data.</text>
</comment>
<dbReference type="InterPro" id="IPR039420">
    <property type="entry name" value="WalR-like"/>
</dbReference>
<gene>
    <name evidence="7" type="ORF">DPM19_21375</name>
</gene>
<keyword evidence="4" id="KW-0597">Phosphoprotein</keyword>
<sequence length="258" mass="26312">MSGTSCRCADGDPPPGAVLRVAVCGGPDVFTAGLAAVMAGTPGVRVVGRPGGDGLRRALRAEPPPAVVLLDLEELVPGLAELHEAAGHPAGIVAVRSAYDADTAVGVLRAGARGLLLKAAPVTQVVDAVRAVQAGGVFLAPPVARLLTERFLAQEAGPAVAEGPGLTARQREVLALVGEGLTNAEIAGRLGLGVPTVKTHVSTLLRVLGRRDRTQLAVLACRRPPVPRPARAVPGAPRRGRDLPLVVSVDCQNHPSEP</sequence>
<dbReference type="PANTHER" id="PTHR43214">
    <property type="entry name" value="TWO-COMPONENT RESPONSE REGULATOR"/>
    <property type="match status" value="1"/>
</dbReference>
<dbReference type="Pfam" id="PF00196">
    <property type="entry name" value="GerE"/>
    <property type="match status" value="1"/>
</dbReference>
<dbReference type="GO" id="GO:0006355">
    <property type="term" value="P:regulation of DNA-templated transcription"/>
    <property type="evidence" value="ECO:0007669"/>
    <property type="project" value="InterPro"/>
</dbReference>
<dbReference type="RefSeq" id="WP_146778938.1">
    <property type="nucleotide sequence ID" value="NZ_QLYX01000010.1"/>
</dbReference>
<dbReference type="Proteomes" id="UP000251891">
    <property type="component" value="Unassembled WGS sequence"/>
</dbReference>
<evidence type="ECO:0000313" key="7">
    <source>
        <dbReference type="EMBL" id="RAY13058.1"/>
    </source>
</evidence>
<evidence type="ECO:0000313" key="8">
    <source>
        <dbReference type="Proteomes" id="UP000251891"/>
    </source>
</evidence>
<keyword evidence="1" id="KW-0805">Transcription regulation</keyword>
<dbReference type="PANTHER" id="PTHR43214:SF24">
    <property type="entry name" value="TRANSCRIPTIONAL REGULATORY PROTEIN NARL-RELATED"/>
    <property type="match status" value="1"/>
</dbReference>
<evidence type="ECO:0000259" key="5">
    <source>
        <dbReference type="PROSITE" id="PS50043"/>
    </source>
</evidence>
<keyword evidence="8" id="KW-1185">Reference proteome</keyword>
<dbReference type="PRINTS" id="PR00038">
    <property type="entry name" value="HTHLUXR"/>
</dbReference>
<dbReference type="OrthoDB" id="4069167at2"/>
<name>A0A365H1Z1_9ACTN</name>
<proteinExistence type="predicted"/>
<reference evidence="7 8" key="1">
    <citation type="submission" date="2018-06" db="EMBL/GenBank/DDBJ databases">
        <title>Actinomadura craniellae sp. nov. isolated from marine sponge Craniella sp.</title>
        <authorList>
            <person name="Li L."/>
            <person name="Xu Q.H."/>
            <person name="Lin H.W."/>
            <person name="Lu Y.H."/>
        </authorList>
    </citation>
    <scope>NUCLEOTIDE SEQUENCE [LARGE SCALE GENOMIC DNA]</scope>
    <source>
        <strain evidence="7 8">LHW63021</strain>
    </source>
</reference>
<dbReference type="EMBL" id="QLYX01000010">
    <property type="protein sequence ID" value="RAY13058.1"/>
    <property type="molecule type" value="Genomic_DNA"/>
</dbReference>
<organism evidence="7 8">
    <name type="scientific">Actinomadura craniellae</name>
    <dbReference type="NCBI Taxonomy" id="2231787"/>
    <lineage>
        <taxon>Bacteria</taxon>
        <taxon>Bacillati</taxon>
        <taxon>Actinomycetota</taxon>
        <taxon>Actinomycetes</taxon>
        <taxon>Streptosporangiales</taxon>
        <taxon>Thermomonosporaceae</taxon>
        <taxon>Actinomadura</taxon>
    </lineage>
</organism>
<keyword evidence="2 7" id="KW-0238">DNA-binding</keyword>
<feature type="domain" description="HTH luxR-type" evidence="5">
    <location>
        <begin position="159"/>
        <end position="224"/>
    </location>
</feature>